<sequence>HIFNVEKRKLAAAGIELDGWTMQCHVYVPQLALGPSCLLDEAGQLTATAHWLLQSSSAFAPTRWLLLPQLHLYHRNRTLNFSGEPLERKPRHCICSLQSPEPTHYKITSFSSSDPFLLFSFRHKSEIRGTESHLGVINRFSVPDVA</sequence>
<dbReference type="InParanoid" id="V4WA12"/>
<keyword evidence="2" id="KW-1185">Reference proteome</keyword>
<gene>
    <name evidence="1" type="ORF">CICLE_v10018303mg</name>
</gene>
<evidence type="ECO:0000313" key="2">
    <source>
        <dbReference type="Proteomes" id="UP000030687"/>
    </source>
</evidence>
<dbReference type="Gramene" id="ESR63124">
    <property type="protein sequence ID" value="ESR63124"/>
    <property type="gene ID" value="CICLE_v10018303mg"/>
</dbReference>
<evidence type="ECO:0000313" key="1">
    <source>
        <dbReference type="EMBL" id="ESR63124.1"/>
    </source>
</evidence>
<proteinExistence type="predicted"/>
<dbReference type="AlphaFoldDB" id="V4WA12"/>
<accession>V4WA12</accession>
<organism evidence="1 2">
    <name type="scientific">Citrus clementina</name>
    <name type="common">Clementine</name>
    <name type="synonym">Citrus deliciosa x Citrus sinensis</name>
    <dbReference type="NCBI Taxonomy" id="85681"/>
    <lineage>
        <taxon>Eukaryota</taxon>
        <taxon>Viridiplantae</taxon>
        <taxon>Streptophyta</taxon>
        <taxon>Embryophyta</taxon>
        <taxon>Tracheophyta</taxon>
        <taxon>Spermatophyta</taxon>
        <taxon>Magnoliopsida</taxon>
        <taxon>eudicotyledons</taxon>
        <taxon>Gunneridae</taxon>
        <taxon>Pentapetalae</taxon>
        <taxon>rosids</taxon>
        <taxon>malvids</taxon>
        <taxon>Sapindales</taxon>
        <taxon>Rutaceae</taxon>
        <taxon>Aurantioideae</taxon>
        <taxon>Citrus</taxon>
    </lineage>
</organism>
<dbReference type="KEGG" id="cic:CICLE_v10018303mg"/>
<protein>
    <submittedName>
        <fullName evidence="1">Uncharacterized protein</fullName>
    </submittedName>
</protein>
<feature type="non-terminal residue" evidence="1">
    <location>
        <position position="1"/>
    </location>
</feature>
<dbReference type="EMBL" id="KI536312">
    <property type="protein sequence ID" value="ESR63124.1"/>
    <property type="molecule type" value="Genomic_DNA"/>
</dbReference>
<dbReference type="Proteomes" id="UP000030687">
    <property type="component" value="Unassembled WGS sequence"/>
</dbReference>
<reference evidence="1 2" key="1">
    <citation type="submission" date="2013-10" db="EMBL/GenBank/DDBJ databases">
        <authorList>
            <consortium name="International Citrus Genome Consortium"/>
            <person name="Jenkins J."/>
            <person name="Schmutz J."/>
            <person name="Prochnik S."/>
            <person name="Rokhsar D."/>
            <person name="Gmitter F."/>
            <person name="Ollitrault P."/>
            <person name="Machado M."/>
            <person name="Talon M."/>
            <person name="Wincker P."/>
            <person name="Jaillon O."/>
            <person name="Morgante M."/>
        </authorList>
    </citation>
    <scope>NUCLEOTIDE SEQUENCE</scope>
    <source>
        <strain evidence="2">cv. Clemenules</strain>
    </source>
</reference>
<name>V4WA12_CITCL</name>